<evidence type="ECO:0000256" key="1">
    <source>
        <dbReference type="SAM" id="SignalP"/>
    </source>
</evidence>
<keyword evidence="3" id="KW-1185">Reference proteome</keyword>
<evidence type="ECO:0008006" key="4">
    <source>
        <dbReference type="Google" id="ProtNLM"/>
    </source>
</evidence>
<sequence length="189" mass="21442">GIGRTSPMFGSLTLAFGLLCSRPLCLGFRTRWSFLSPCSSLNSPVYSHSASLRSPPLIQRREVPAEIFRSPRCLMVHHQPASCSRCRICTFFCLCRCAWTCLNMIHRQTSPGPHQDHLSLSILCASTLHTCHMLTFSRHHRLWFHRRDLSMSSVFEVKGTYAGRWSSAAGCSVIDHPGGERWREHPLPY</sequence>
<evidence type="ECO:0000313" key="3">
    <source>
        <dbReference type="Proteomes" id="UP001055439"/>
    </source>
</evidence>
<feature type="chain" id="PRO_5038476573" description="Secreted protein" evidence="1">
    <location>
        <begin position="28"/>
        <end position="189"/>
    </location>
</feature>
<gene>
    <name evidence="2" type="ORF">MUK42_14347</name>
</gene>
<name>A0A9E7IDP1_9LILI</name>
<organism evidence="2 3">
    <name type="scientific">Musa troglodytarum</name>
    <name type="common">fe'i banana</name>
    <dbReference type="NCBI Taxonomy" id="320322"/>
    <lineage>
        <taxon>Eukaryota</taxon>
        <taxon>Viridiplantae</taxon>
        <taxon>Streptophyta</taxon>
        <taxon>Embryophyta</taxon>
        <taxon>Tracheophyta</taxon>
        <taxon>Spermatophyta</taxon>
        <taxon>Magnoliopsida</taxon>
        <taxon>Liliopsida</taxon>
        <taxon>Zingiberales</taxon>
        <taxon>Musaceae</taxon>
        <taxon>Musa</taxon>
    </lineage>
</organism>
<feature type="signal peptide" evidence="1">
    <location>
        <begin position="1"/>
        <end position="27"/>
    </location>
</feature>
<dbReference type="Proteomes" id="UP001055439">
    <property type="component" value="Chromosome 9"/>
</dbReference>
<dbReference type="EMBL" id="CP097511">
    <property type="protein sequence ID" value="URE46494.1"/>
    <property type="molecule type" value="Genomic_DNA"/>
</dbReference>
<reference evidence="2" key="1">
    <citation type="submission" date="2022-05" db="EMBL/GenBank/DDBJ databases">
        <title>The Musa troglodytarum L. genome provides insights into the mechanism of non-climacteric behaviour and enrichment of carotenoids.</title>
        <authorList>
            <person name="Wang J."/>
        </authorList>
    </citation>
    <scope>NUCLEOTIDE SEQUENCE</scope>
    <source>
        <tissue evidence="2">Leaf</tissue>
    </source>
</reference>
<evidence type="ECO:0000313" key="2">
    <source>
        <dbReference type="EMBL" id="URE46494.1"/>
    </source>
</evidence>
<accession>A0A9E7IDP1</accession>
<proteinExistence type="predicted"/>
<feature type="non-terminal residue" evidence="2">
    <location>
        <position position="189"/>
    </location>
</feature>
<feature type="non-terminal residue" evidence="2">
    <location>
        <position position="1"/>
    </location>
</feature>
<keyword evidence="1" id="KW-0732">Signal</keyword>
<dbReference type="AlphaFoldDB" id="A0A9E7IDP1"/>
<protein>
    <recommendedName>
        <fullName evidence="4">Secreted protein</fullName>
    </recommendedName>
</protein>